<evidence type="ECO:0000313" key="11">
    <source>
        <dbReference type="EMBL" id="PNF25897.1"/>
    </source>
</evidence>
<dbReference type="STRING" id="105785.A0A2J7QBD6"/>
<keyword evidence="4 10" id="KW-0812">Transmembrane</keyword>
<evidence type="ECO:0000256" key="7">
    <source>
        <dbReference type="ARBA" id="ARBA00023136"/>
    </source>
</evidence>
<dbReference type="InParanoid" id="A0A2J7QBD6"/>
<dbReference type="Proteomes" id="UP000235965">
    <property type="component" value="Unassembled WGS sequence"/>
</dbReference>
<evidence type="ECO:0000256" key="10">
    <source>
        <dbReference type="RuleBase" id="RU351113"/>
    </source>
</evidence>
<accession>A0A2J7QBD6</accession>
<evidence type="ECO:0000256" key="6">
    <source>
        <dbReference type="ARBA" id="ARBA00022989"/>
    </source>
</evidence>
<comment type="similarity">
    <text evidence="10">Belongs to the insect chemoreceptor superfamily. Heteromeric odorant receptor channel (TC 1.A.69) family.</text>
</comment>
<evidence type="ECO:0000256" key="1">
    <source>
        <dbReference type="ARBA" id="ARBA00004651"/>
    </source>
</evidence>
<comment type="subcellular location">
    <subcellularLocation>
        <location evidence="1 10">Cell membrane</location>
        <topology evidence="1 10">Multi-pass membrane protein</topology>
    </subcellularLocation>
</comment>
<dbReference type="AlphaFoldDB" id="A0A2J7QBD6"/>
<comment type="caution">
    <text evidence="10">Lacks conserved residue(s) required for the propagation of feature annotation.</text>
</comment>
<organism evidence="11 12">
    <name type="scientific">Cryptotermes secundus</name>
    <dbReference type="NCBI Taxonomy" id="105785"/>
    <lineage>
        <taxon>Eukaryota</taxon>
        <taxon>Metazoa</taxon>
        <taxon>Ecdysozoa</taxon>
        <taxon>Arthropoda</taxon>
        <taxon>Hexapoda</taxon>
        <taxon>Insecta</taxon>
        <taxon>Pterygota</taxon>
        <taxon>Neoptera</taxon>
        <taxon>Polyneoptera</taxon>
        <taxon>Dictyoptera</taxon>
        <taxon>Blattodea</taxon>
        <taxon>Blattoidea</taxon>
        <taxon>Termitoidae</taxon>
        <taxon>Kalotermitidae</taxon>
        <taxon>Cryptotermitinae</taxon>
        <taxon>Cryptotermes</taxon>
    </lineage>
</organism>
<evidence type="ECO:0000256" key="2">
    <source>
        <dbReference type="ARBA" id="ARBA00022475"/>
    </source>
</evidence>
<keyword evidence="8 10" id="KW-0675">Receptor</keyword>
<dbReference type="GO" id="GO:0005549">
    <property type="term" value="F:odorant binding"/>
    <property type="evidence" value="ECO:0007669"/>
    <property type="project" value="InterPro"/>
</dbReference>
<keyword evidence="7 10" id="KW-0472">Membrane</keyword>
<name>A0A2J7QBD6_9NEOP</name>
<gene>
    <name evidence="11" type="ORF">B7P43_G10644</name>
</gene>
<feature type="transmembrane region" description="Helical" evidence="10">
    <location>
        <begin position="169"/>
        <end position="186"/>
    </location>
</feature>
<feature type="transmembrane region" description="Helical" evidence="10">
    <location>
        <begin position="32"/>
        <end position="50"/>
    </location>
</feature>
<proteinExistence type="inferred from homology"/>
<feature type="transmembrane region" description="Helical" evidence="10">
    <location>
        <begin position="65"/>
        <end position="82"/>
    </location>
</feature>
<evidence type="ECO:0000256" key="9">
    <source>
        <dbReference type="ARBA" id="ARBA00023224"/>
    </source>
</evidence>
<reference evidence="11 12" key="1">
    <citation type="submission" date="2017-12" db="EMBL/GenBank/DDBJ databases">
        <title>Hemimetabolous genomes reveal molecular basis of termite eusociality.</title>
        <authorList>
            <person name="Harrison M.C."/>
            <person name="Jongepier E."/>
            <person name="Robertson H.M."/>
            <person name="Arning N."/>
            <person name="Bitard-Feildel T."/>
            <person name="Chao H."/>
            <person name="Childers C.P."/>
            <person name="Dinh H."/>
            <person name="Doddapaneni H."/>
            <person name="Dugan S."/>
            <person name="Gowin J."/>
            <person name="Greiner C."/>
            <person name="Han Y."/>
            <person name="Hu H."/>
            <person name="Hughes D.S.T."/>
            <person name="Huylmans A.-K."/>
            <person name="Kemena C."/>
            <person name="Kremer L.P.M."/>
            <person name="Lee S.L."/>
            <person name="Lopez-Ezquerra A."/>
            <person name="Mallet L."/>
            <person name="Monroy-Kuhn J.M."/>
            <person name="Moser A."/>
            <person name="Murali S.C."/>
            <person name="Muzny D.M."/>
            <person name="Otani S."/>
            <person name="Piulachs M.-D."/>
            <person name="Poelchau M."/>
            <person name="Qu J."/>
            <person name="Schaub F."/>
            <person name="Wada-Katsumata A."/>
            <person name="Worley K.C."/>
            <person name="Xie Q."/>
            <person name="Ylla G."/>
            <person name="Poulsen M."/>
            <person name="Gibbs R.A."/>
            <person name="Schal C."/>
            <person name="Richards S."/>
            <person name="Belles X."/>
            <person name="Korb J."/>
            <person name="Bornberg-Bauer E."/>
        </authorList>
    </citation>
    <scope>NUCLEOTIDE SEQUENCE [LARGE SCALE GENOMIC DNA]</scope>
    <source>
        <tissue evidence="11">Whole body</tissue>
    </source>
</reference>
<evidence type="ECO:0000256" key="5">
    <source>
        <dbReference type="ARBA" id="ARBA00022725"/>
    </source>
</evidence>
<evidence type="ECO:0000256" key="8">
    <source>
        <dbReference type="ARBA" id="ARBA00023170"/>
    </source>
</evidence>
<dbReference type="GO" id="GO:0007165">
    <property type="term" value="P:signal transduction"/>
    <property type="evidence" value="ECO:0007669"/>
    <property type="project" value="UniProtKB-KW"/>
</dbReference>
<keyword evidence="9 10" id="KW-0807">Transducer</keyword>
<keyword evidence="3 10" id="KW-0716">Sensory transduction</keyword>
<dbReference type="InterPro" id="IPR004117">
    <property type="entry name" value="7tm6_olfct_rcpt"/>
</dbReference>
<protein>
    <recommendedName>
        <fullName evidence="10">Odorant receptor</fullName>
    </recommendedName>
</protein>
<comment type="caution">
    <text evidence="11">The sequence shown here is derived from an EMBL/GenBank/DDBJ whole genome shotgun (WGS) entry which is preliminary data.</text>
</comment>
<evidence type="ECO:0000313" key="12">
    <source>
        <dbReference type="Proteomes" id="UP000235965"/>
    </source>
</evidence>
<sequence length="415" mass="47935">MDKESRFRLFDHFFTYSGHPILKKRKSVIFRIYSWMAFLVAYACWLGEYIESFRHLDDLAEMQDAARIAIPLTACYGMDLYVRFKTAAFAKLLQQAEQFTWEDFPMTDESGNRTIAGLLPIIRKVMIHMTWLVTGPHTIYMYIRGADPDTLGLTMWTPFDIRPSPLHEIVIAIQVAVLCVAKLSLLLCRQQNPKKAYSTTYTLSNFLGYMGLYSTLATIACIQMEKLHQRLRNYRREEVTKPGTEEDYLREQIQYHQDILSFIRAIDDTFSMMMLGHFLMIIGALCFASISFVTAINVKQAIWDSGWIGAPIRQQRNIVFMMVAANEDFALSAGGFAPVSLRTMIVVRNTEHAEKRNAYRILMGKPEGERSVGRPRRRWVDNIKMNLREIGSGYLAQDTDQGRAFVNMEMNFWVP</sequence>
<feature type="transmembrane region" description="Helical" evidence="10">
    <location>
        <begin position="278"/>
        <end position="298"/>
    </location>
</feature>
<dbReference type="PANTHER" id="PTHR21137:SF35">
    <property type="entry name" value="ODORANT RECEPTOR 19A-RELATED"/>
    <property type="match status" value="1"/>
</dbReference>
<dbReference type="EMBL" id="NEVH01016300">
    <property type="protein sequence ID" value="PNF25897.1"/>
    <property type="molecule type" value="Genomic_DNA"/>
</dbReference>
<keyword evidence="12" id="KW-1185">Reference proteome</keyword>
<dbReference type="GO" id="GO:0005886">
    <property type="term" value="C:plasma membrane"/>
    <property type="evidence" value="ECO:0007669"/>
    <property type="project" value="UniProtKB-SubCell"/>
</dbReference>
<keyword evidence="2" id="KW-1003">Cell membrane</keyword>
<evidence type="ECO:0000256" key="4">
    <source>
        <dbReference type="ARBA" id="ARBA00022692"/>
    </source>
</evidence>
<dbReference type="GO" id="GO:0004984">
    <property type="term" value="F:olfactory receptor activity"/>
    <property type="evidence" value="ECO:0007669"/>
    <property type="project" value="InterPro"/>
</dbReference>
<dbReference type="Pfam" id="PF02949">
    <property type="entry name" value="7tm_6"/>
    <property type="match status" value="1"/>
</dbReference>
<keyword evidence="5 10" id="KW-0552">Olfaction</keyword>
<dbReference type="PANTHER" id="PTHR21137">
    <property type="entry name" value="ODORANT RECEPTOR"/>
    <property type="match status" value="1"/>
</dbReference>
<dbReference type="OrthoDB" id="6597368at2759"/>
<feature type="transmembrane region" description="Helical" evidence="10">
    <location>
        <begin position="206"/>
        <end position="224"/>
    </location>
</feature>
<keyword evidence="6 10" id="KW-1133">Transmembrane helix</keyword>
<evidence type="ECO:0000256" key="3">
    <source>
        <dbReference type="ARBA" id="ARBA00022606"/>
    </source>
</evidence>